<dbReference type="EMBL" id="BLAD01000094">
    <property type="protein sequence ID" value="GES05155.1"/>
    <property type="molecule type" value="Genomic_DNA"/>
</dbReference>
<keyword evidence="3" id="KW-1185">Reference proteome</keyword>
<evidence type="ECO:0000313" key="3">
    <source>
        <dbReference type="Proteomes" id="UP000334990"/>
    </source>
</evidence>
<feature type="compositionally biased region" description="Basic and acidic residues" evidence="1">
    <location>
        <begin position="1"/>
        <end position="20"/>
    </location>
</feature>
<organism evidence="2 3">
    <name type="scientific">Acrocarpospora corrugata</name>
    <dbReference type="NCBI Taxonomy" id="35763"/>
    <lineage>
        <taxon>Bacteria</taxon>
        <taxon>Bacillati</taxon>
        <taxon>Actinomycetota</taxon>
        <taxon>Actinomycetes</taxon>
        <taxon>Streptosporangiales</taxon>
        <taxon>Streptosporangiaceae</taxon>
        <taxon>Acrocarpospora</taxon>
    </lineage>
</organism>
<feature type="region of interest" description="Disordered" evidence="1">
    <location>
        <begin position="1"/>
        <end position="62"/>
    </location>
</feature>
<name>A0A5M3W7W9_9ACTN</name>
<sequence>MSRRGRASESRRFGGSRTEEGGGEGEQGEGSSDLGCWHGGLVSSGGGGRMDSVHGSLPGREHWRTGKAERAAALVGLGAAVADHCRRRVAVGGVLAGQF</sequence>
<accession>A0A5M3W7W9</accession>
<protein>
    <submittedName>
        <fullName evidence="2">Uncharacterized protein</fullName>
    </submittedName>
</protein>
<evidence type="ECO:0000256" key="1">
    <source>
        <dbReference type="SAM" id="MobiDB-lite"/>
    </source>
</evidence>
<dbReference type="AlphaFoldDB" id="A0A5M3W7W9"/>
<proteinExistence type="predicted"/>
<reference evidence="2 3" key="1">
    <citation type="submission" date="2019-10" db="EMBL/GenBank/DDBJ databases">
        <title>Whole genome shotgun sequence of Acrocarpospora corrugata NBRC 13972.</title>
        <authorList>
            <person name="Ichikawa N."/>
            <person name="Kimura A."/>
            <person name="Kitahashi Y."/>
            <person name="Komaki H."/>
            <person name="Oguchi A."/>
        </authorList>
    </citation>
    <scope>NUCLEOTIDE SEQUENCE [LARGE SCALE GENOMIC DNA]</scope>
    <source>
        <strain evidence="2 3">NBRC 13972</strain>
    </source>
</reference>
<dbReference type="Proteomes" id="UP000334990">
    <property type="component" value="Unassembled WGS sequence"/>
</dbReference>
<gene>
    <name evidence="2" type="ORF">Acor_72230</name>
</gene>
<comment type="caution">
    <text evidence="2">The sequence shown here is derived from an EMBL/GenBank/DDBJ whole genome shotgun (WGS) entry which is preliminary data.</text>
</comment>
<evidence type="ECO:0000313" key="2">
    <source>
        <dbReference type="EMBL" id="GES05155.1"/>
    </source>
</evidence>